<feature type="non-terminal residue" evidence="2">
    <location>
        <position position="1"/>
    </location>
</feature>
<organism evidence="2 3">
    <name type="scientific">Mycena albidolilacea</name>
    <dbReference type="NCBI Taxonomy" id="1033008"/>
    <lineage>
        <taxon>Eukaryota</taxon>
        <taxon>Fungi</taxon>
        <taxon>Dikarya</taxon>
        <taxon>Basidiomycota</taxon>
        <taxon>Agaricomycotina</taxon>
        <taxon>Agaricomycetes</taxon>
        <taxon>Agaricomycetidae</taxon>
        <taxon>Agaricales</taxon>
        <taxon>Marasmiineae</taxon>
        <taxon>Mycenaceae</taxon>
        <taxon>Mycena</taxon>
    </lineage>
</organism>
<evidence type="ECO:0000313" key="3">
    <source>
        <dbReference type="Proteomes" id="UP001218218"/>
    </source>
</evidence>
<reference evidence="2" key="1">
    <citation type="submission" date="2023-03" db="EMBL/GenBank/DDBJ databases">
        <title>Massive genome expansion in bonnet fungi (Mycena s.s.) driven by repeated elements and novel gene families across ecological guilds.</title>
        <authorList>
            <consortium name="Lawrence Berkeley National Laboratory"/>
            <person name="Harder C.B."/>
            <person name="Miyauchi S."/>
            <person name="Viragh M."/>
            <person name="Kuo A."/>
            <person name="Thoen E."/>
            <person name="Andreopoulos B."/>
            <person name="Lu D."/>
            <person name="Skrede I."/>
            <person name="Drula E."/>
            <person name="Henrissat B."/>
            <person name="Morin E."/>
            <person name="Kohler A."/>
            <person name="Barry K."/>
            <person name="LaButti K."/>
            <person name="Morin E."/>
            <person name="Salamov A."/>
            <person name="Lipzen A."/>
            <person name="Mereny Z."/>
            <person name="Hegedus B."/>
            <person name="Baldrian P."/>
            <person name="Stursova M."/>
            <person name="Weitz H."/>
            <person name="Taylor A."/>
            <person name="Grigoriev I.V."/>
            <person name="Nagy L.G."/>
            <person name="Martin F."/>
            <person name="Kauserud H."/>
        </authorList>
    </citation>
    <scope>NUCLEOTIDE SEQUENCE</scope>
    <source>
        <strain evidence="2">CBHHK002</strain>
    </source>
</reference>
<dbReference type="PANTHER" id="PTHR47691:SF3">
    <property type="entry name" value="HTH-TYPE TRANSCRIPTIONAL REGULATOR RV0890C-RELATED"/>
    <property type="match status" value="1"/>
</dbReference>
<feature type="domain" description="Novel STAND NTPase 1" evidence="1">
    <location>
        <begin position="4"/>
        <end position="144"/>
    </location>
</feature>
<accession>A0AAD7EDB7</accession>
<dbReference type="PANTHER" id="PTHR47691">
    <property type="entry name" value="REGULATOR-RELATED"/>
    <property type="match status" value="1"/>
</dbReference>
<dbReference type="InterPro" id="IPR027417">
    <property type="entry name" value="P-loop_NTPase"/>
</dbReference>
<keyword evidence="3" id="KW-1185">Reference proteome</keyword>
<gene>
    <name evidence="2" type="ORF">DFH08DRAFT_1041298</name>
</gene>
<dbReference type="SUPFAM" id="SSF52540">
    <property type="entry name" value="P-loop containing nucleoside triphosphate hydrolases"/>
    <property type="match status" value="1"/>
</dbReference>
<protein>
    <submittedName>
        <fullName evidence="2">P-loop containing nucleoside triphosphate hydrolase protein</fullName>
    </submittedName>
</protein>
<keyword evidence="2" id="KW-0378">Hydrolase</keyword>
<name>A0AAD7EDB7_9AGAR</name>
<feature type="non-terminal residue" evidence="2">
    <location>
        <position position="388"/>
    </location>
</feature>
<sequence length="388" mass="42941">LPSEPKIFHGRESELSDTLQLLRMKAPRIAILGTGGMGKTSLARAVLHHAEVSAQYTQHRYFVACDSVTSKVELAALIGAHLGLKPGKDLTQAVVKFLGTASPSLLILDNLETVWEPTELRSDIEEFLSLLTDHKDLALIITMRGAERPAKVQWSHPFLLPLQPLKHHAAQQTFIDIAEDHHNPKDIDRVLSLTGNMPLAIDLIAHLVDVEGCSSVLSRWEVESTSVISEGYDQKSSLDMSISLSLSSPRIKAVPQAQELLSLLSMLPDGLSDVELLQSKLPIEDIRNCKTTLIRTALAYLDDKKQLKALVPIREYMQKTHPPRNELVKPLSKHFHELLELHKDFCGTEMISATVGQISSNLANIQSLLQNGLQNDHPDLMDNAFSAL</sequence>
<proteinExistence type="predicted"/>
<dbReference type="Pfam" id="PF20703">
    <property type="entry name" value="nSTAND1"/>
    <property type="match status" value="1"/>
</dbReference>
<dbReference type="Gene3D" id="3.40.50.300">
    <property type="entry name" value="P-loop containing nucleotide triphosphate hydrolases"/>
    <property type="match status" value="1"/>
</dbReference>
<evidence type="ECO:0000259" key="1">
    <source>
        <dbReference type="Pfam" id="PF20703"/>
    </source>
</evidence>
<evidence type="ECO:0000313" key="2">
    <source>
        <dbReference type="EMBL" id="KAJ7314656.1"/>
    </source>
</evidence>
<dbReference type="EMBL" id="JARIHO010000066">
    <property type="protein sequence ID" value="KAJ7314656.1"/>
    <property type="molecule type" value="Genomic_DNA"/>
</dbReference>
<dbReference type="AlphaFoldDB" id="A0AAD7EDB7"/>
<dbReference type="InterPro" id="IPR049052">
    <property type="entry name" value="nSTAND1"/>
</dbReference>
<dbReference type="GO" id="GO:0016787">
    <property type="term" value="F:hydrolase activity"/>
    <property type="evidence" value="ECO:0007669"/>
    <property type="project" value="UniProtKB-KW"/>
</dbReference>
<comment type="caution">
    <text evidence="2">The sequence shown here is derived from an EMBL/GenBank/DDBJ whole genome shotgun (WGS) entry which is preliminary data.</text>
</comment>
<dbReference type="Proteomes" id="UP001218218">
    <property type="component" value="Unassembled WGS sequence"/>
</dbReference>